<dbReference type="InterPro" id="IPR004360">
    <property type="entry name" value="Glyas_Fos-R_dOase_dom"/>
</dbReference>
<name>A0A1G7MKV5_9ACTN</name>
<feature type="domain" description="VOC" evidence="1">
    <location>
        <begin position="12"/>
        <end position="125"/>
    </location>
</feature>
<dbReference type="InterPro" id="IPR041581">
    <property type="entry name" value="Glyoxalase_6"/>
</dbReference>
<proteinExistence type="predicted"/>
<dbReference type="Proteomes" id="UP000198863">
    <property type="component" value="Unassembled WGS sequence"/>
</dbReference>
<dbReference type="Gene3D" id="3.10.180.10">
    <property type="entry name" value="2,3-Dihydroxybiphenyl 1,2-Dioxygenase, domain 1"/>
    <property type="match status" value="2"/>
</dbReference>
<dbReference type="CDD" id="cd07247">
    <property type="entry name" value="SgaA_N_like"/>
    <property type="match status" value="2"/>
</dbReference>
<organism evidence="2 3">
    <name type="scientific">Klenkia brasiliensis</name>
    <dbReference type="NCBI Taxonomy" id="333142"/>
    <lineage>
        <taxon>Bacteria</taxon>
        <taxon>Bacillati</taxon>
        <taxon>Actinomycetota</taxon>
        <taxon>Actinomycetes</taxon>
        <taxon>Geodermatophilales</taxon>
        <taxon>Geodermatophilaceae</taxon>
        <taxon>Klenkia</taxon>
    </lineage>
</organism>
<accession>A0A1G7MKV5</accession>
<evidence type="ECO:0000259" key="1">
    <source>
        <dbReference type="PROSITE" id="PS51819"/>
    </source>
</evidence>
<protein>
    <recommendedName>
        <fullName evidence="1">VOC domain-containing protein</fullName>
    </recommendedName>
</protein>
<dbReference type="OrthoDB" id="9793039at2"/>
<dbReference type="InterPro" id="IPR037523">
    <property type="entry name" value="VOC_core"/>
</dbReference>
<dbReference type="EMBL" id="FNCF01000001">
    <property type="protein sequence ID" value="SDF62294.1"/>
    <property type="molecule type" value="Genomic_DNA"/>
</dbReference>
<dbReference type="Pfam" id="PF18029">
    <property type="entry name" value="Glyoxalase_6"/>
    <property type="match status" value="1"/>
</dbReference>
<feature type="domain" description="VOC" evidence="1">
    <location>
        <begin position="139"/>
        <end position="249"/>
    </location>
</feature>
<dbReference type="Pfam" id="PF00903">
    <property type="entry name" value="Glyoxalase"/>
    <property type="match status" value="1"/>
</dbReference>
<dbReference type="PANTHER" id="PTHR33993:SF14">
    <property type="entry name" value="GB|AAF24581.1"/>
    <property type="match status" value="1"/>
</dbReference>
<gene>
    <name evidence="2" type="ORF">SAMN05660324_0689</name>
</gene>
<dbReference type="SUPFAM" id="SSF54593">
    <property type="entry name" value="Glyoxalase/Bleomycin resistance protein/Dihydroxybiphenyl dioxygenase"/>
    <property type="match status" value="2"/>
</dbReference>
<dbReference type="PROSITE" id="PS51819">
    <property type="entry name" value="VOC"/>
    <property type="match status" value="2"/>
</dbReference>
<reference evidence="3" key="1">
    <citation type="submission" date="2016-10" db="EMBL/GenBank/DDBJ databases">
        <authorList>
            <person name="Varghese N."/>
            <person name="Submissions S."/>
        </authorList>
    </citation>
    <scope>NUCLEOTIDE SEQUENCE [LARGE SCALE GENOMIC DNA]</scope>
    <source>
        <strain evidence="3">DSM 44526</strain>
    </source>
</reference>
<evidence type="ECO:0000313" key="3">
    <source>
        <dbReference type="Proteomes" id="UP000198863"/>
    </source>
</evidence>
<sequence length="254" mass="26465">MPTRSTPWPAGTPCWIDLASTDLPAARTFYAEVFGWHLPEGVAAFGGYASADIDGARVAGLGPTVREGQPSAWLTYVATDDLEASLATARSAGATVHAGPDQVGPLGSLAVLADPTGAVFGLWQAGQHPGVERYNEHGSLVWNEAAVTDPAAAREFYTALFGWSWDQVEGMDDYQTFRLGDRWLGGLGAVEDSPVPGWGVCFAVTDTDAVVAAVTERGGSVLLPAQDSAYGRYAVVADPQGAAFSLMQTSGEAG</sequence>
<evidence type="ECO:0000313" key="2">
    <source>
        <dbReference type="EMBL" id="SDF62294.1"/>
    </source>
</evidence>
<dbReference type="InterPro" id="IPR052164">
    <property type="entry name" value="Anthracycline_SecMetBiosynth"/>
</dbReference>
<dbReference type="RefSeq" id="WP_091058202.1">
    <property type="nucleotide sequence ID" value="NZ_FNCF01000001.1"/>
</dbReference>
<dbReference type="InterPro" id="IPR029068">
    <property type="entry name" value="Glyas_Bleomycin-R_OHBP_Dase"/>
</dbReference>
<keyword evidence="3" id="KW-1185">Reference proteome</keyword>
<dbReference type="PANTHER" id="PTHR33993">
    <property type="entry name" value="GLYOXALASE-RELATED"/>
    <property type="match status" value="1"/>
</dbReference>
<dbReference type="AlphaFoldDB" id="A0A1G7MKV5"/>